<name>A0ABS5W741_9SPHN</name>
<proteinExistence type="predicted"/>
<dbReference type="Proteomes" id="UP000811255">
    <property type="component" value="Unassembled WGS sequence"/>
</dbReference>
<evidence type="ECO:0000313" key="2">
    <source>
        <dbReference type="EMBL" id="MBT2135575.1"/>
    </source>
</evidence>
<keyword evidence="3" id="KW-1185">Reference proteome</keyword>
<dbReference type="RefSeq" id="WP_214537274.1">
    <property type="nucleotide sequence ID" value="NZ_JAHFVK010000002.1"/>
</dbReference>
<reference evidence="2 3" key="1">
    <citation type="submission" date="2021-05" db="EMBL/GenBank/DDBJ databases">
        <title>Croceibacterium sp. LX-88 genome sequence.</title>
        <authorList>
            <person name="Luo X."/>
        </authorList>
    </citation>
    <scope>NUCLEOTIDE SEQUENCE [LARGE SCALE GENOMIC DNA]</scope>
    <source>
        <strain evidence="2 3">LX-88</strain>
    </source>
</reference>
<accession>A0ABS5W741</accession>
<dbReference type="EMBL" id="JAHFVK010000002">
    <property type="protein sequence ID" value="MBT2135575.1"/>
    <property type="molecule type" value="Genomic_DNA"/>
</dbReference>
<comment type="caution">
    <text evidence="2">The sequence shown here is derived from an EMBL/GenBank/DDBJ whole genome shotgun (WGS) entry which is preliminary data.</text>
</comment>
<gene>
    <name evidence="2" type="ORF">KK137_14650</name>
</gene>
<evidence type="ECO:0000313" key="3">
    <source>
        <dbReference type="Proteomes" id="UP000811255"/>
    </source>
</evidence>
<dbReference type="SUPFAM" id="SSF141371">
    <property type="entry name" value="PilZ domain-like"/>
    <property type="match status" value="1"/>
</dbReference>
<protein>
    <submittedName>
        <fullName evidence="2">PilZ domain-containing protein</fullName>
    </submittedName>
</protein>
<evidence type="ECO:0000259" key="1">
    <source>
        <dbReference type="Pfam" id="PF07238"/>
    </source>
</evidence>
<dbReference type="Pfam" id="PF07238">
    <property type="entry name" value="PilZ"/>
    <property type="match status" value="1"/>
</dbReference>
<organism evidence="2 3">
    <name type="scientific">Croceibacterium selenioxidans</name>
    <dbReference type="NCBI Taxonomy" id="2838833"/>
    <lineage>
        <taxon>Bacteria</taxon>
        <taxon>Pseudomonadati</taxon>
        <taxon>Pseudomonadota</taxon>
        <taxon>Alphaproteobacteria</taxon>
        <taxon>Sphingomonadales</taxon>
        <taxon>Erythrobacteraceae</taxon>
        <taxon>Croceibacterium</taxon>
    </lineage>
</organism>
<feature type="domain" description="PilZ" evidence="1">
    <location>
        <begin position="16"/>
        <end position="86"/>
    </location>
</feature>
<dbReference type="InterPro" id="IPR009875">
    <property type="entry name" value="PilZ_domain"/>
</dbReference>
<sequence>MSNIDTRQVNRDSLFLLAQLRVDGQDLLHRVKVRNLSAGGMMAEGDVKVMRGSLVSVELRNVGWVEGSVAWKQDNRFGIAFVDEVDPLVVRAPAPASEAAEYDAPRFTRTHSAMPFNEPNPARLRKI</sequence>